<evidence type="ECO:0000256" key="2">
    <source>
        <dbReference type="ARBA" id="ARBA00022771"/>
    </source>
</evidence>
<dbReference type="AlphaFoldDB" id="A0A182PYQ1"/>
<dbReference type="GO" id="GO:0008270">
    <property type="term" value="F:zinc ion binding"/>
    <property type="evidence" value="ECO:0007669"/>
    <property type="project" value="UniProtKB-KW"/>
</dbReference>
<name>A0A182PYQ1_9DIPT</name>
<protein>
    <recommendedName>
        <fullName evidence="6">THAP-type domain-containing protein</fullName>
    </recommendedName>
</protein>
<evidence type="ECO:0000256" key="3">
    <source>
        <dbReference type="ARBA" id="ARBA00022833"/>
    </source>
</evidence>
<keyword evidence="8" id="KW-1185">Reference proteome</keyword>
<keyword evidence="2 5" id="KW-0863">Zinc-finger</keyword>
<dbReference type="EnsemblMetazoa" id="AEPI014444-RA">
    <property type="protein sequence ID" value="AEPI014444-PA"/>
    <property type="gene ID" value="AEPI014444"/>
</dbReference>
<evidence type="ECO:0000313" key="7">
    <source>
        <dbReference type="EnsemblMetazoa" id="AEPI014444-PA"/>
    </source>
</evidence>
<dbReference type="PROSITE" id="PS50950">
    <property type="entry name" value="ZF_THAP"/>
    <property type="match status" value="1"/>
</dbReference>
<keyword evidence="3" id="KW-0862">Zinc</keyword>
<feature type="domain" description="THAP-type" evidence="6">
    <location>
        <begin position="1"/>
        <end position="48"/>
    </location>
</feature>
<dbReference type="VEuPathDB" id="VectorBase:AEPI014444"/>
<evidence type="ECO:0000256" key="1">
    <source>
        <dbReference type="ARBA" id="ARBA00022723"/>
    </source>
</evidence>
<reference evidence="8" key="1">
    <citation type="submission" date="2013-03" db="EMBL/GenBank/DDBJ databases">
        <title>The Genome Sequence of Anopheles epiroticus epiroticus2.</title>
        <authorList>
            <consortium name="The Broad Institute Genomics Platform"/>
            <person name="Neafsey D.E."/>
            <person name="Howell P."/>
            <person name="Walker B."/>
            <person name="Young S.K."/>
            <person name="Zeng Q."/>
            <person name="Gargeya S."/>
            <person name="Fitzgerald M."/>
            <person name="Haas B."/>
            <person name="Abouelleil A."/>
            <person name="Allen A.W."/>
            <person name="Alvarado L."/>
            <person name="Arachchi H.M."/>
            <person name="Berlin A.M."/>
            <person name="Chapman S.B."/>
            <person name="Gainer-Dewar J."/>
            <person name="Goldberg J."/>
            <person name="Griggs A."/>
            <person name="Gujja S."/>
            <person name="Hansen M."/>
            <person name="Howarth C."/>
            <person name="Imamovic A."/>
            <person name="Ireland A."/>
            <person name="Larimer J."/>
            <person name="McCowan C."/>
            <person name="Murphy C."/>
            <person name="Pearson M."/>
            <person name="Poon T.W."/>
            <person name="Priest M."/>
            <person name="Roberts A."/>
            <person name="Saif S."/>
            <person name="Shea T."/>
            <person name="Sisk P."/>
            <person name="Sykes S."/>
            <person name="Wortman J."/>
            <person name="Nusbaum C."/>
            <person name="Birren B."/>
        </authorList>
    </citation>
    <scope>NUCLEOTIDE SEQUENCE [LARGE SCALE GENOMIC DNA]</scope>
    <source>
        <strain evidence="8">Epiroticus2</strain>
    </source>
</reference>
<dbReference type="InterPro" id="IPR006612">
    <property type="entry name" value="THAP_Znf"/>
</dbReference>
<keyword evidence="1" id="KW-0479">Metal-binding</keyword>
<keyword evidence="4 5" id="KW-0238">DNA-binding</keyword>
<reference evidence="7" key="2">
    <citation type="submission" date="2020-05" db="UniProtKB">
        <authorList>
            <consortium name="EnsemblMetazoa"/>
        </authorList>
    </citation>
    <scope>IDENTIFICATION</scope>
    <source>
        <strain evidence="7">Epiroticus2</strain>
    </source>
</reference>
<evidence type="ECO:0000256" key="5">
    <source>
        <dbReference type="PROSITE-ProRule" id="PRU00309"/>
    </source>
</evidence>
<accession>A0A182PYQ1</accession>
<proteinExistence type="predicted"/>
<evidence type="ECO:0000259" key="6">
    <source>
        <dbReference type="PROSITE" id="PS50950"/>
    </source>
</evidence>
<dbReference type="GO" id="GO:0003677">
    <property type="term" value="F:DNA binding"/>
    <property type="evidence" value="ECO:0007669"/>
    <property type="project" value="UniProtKB-UniRule"/>
</dbReference>
<sequence length="188" mass="21673">MWKSWLTVMELAEEDFRPDEHPRLCQRHFEQKDFLTRQLSGMAVPMRHLKRIRDKRISSVEECFSETVEQITADDNDAGSDRILDESVSYYEPTQEEFLDEVHMIQDDTCASPSPPKALVVAQPAFSCNIPQHKGLDDLLQVERARIKKLIKITAYQKNIIKEQRKLLLKLGVECVVQQQGLSSDDSA</sequence>
<dbReference type="Proteomes" id="UP000075885">
    <property type="component" value="Unassembled WGS sequence"/>
</dbReference>
<organism evidence="7 8">
    <name type="scientific">Anopheles epiroticus</name>
    <dbReference type="NCBI Taxonomy" id="199890"/>
    <lineage>
        <taxon>Eukaryota</taxon>
        <taxon>Metazoa</taxon>
        <taxon>Ecdysozoa</taxon>
        <taxon>Arthropoda</taxon>
        <taxon>Hexapoda</taxon>
        <taxon>Insecta</taxon>
        <taxon>Pterygota</taxon>
        <taxon>Neoptera</taxon>
        <taxon>Endopterygota</taxon>
        <taxon>Diptera</taxon>
        <taxon>Nematocera</taxon>
        <taxon>Culicoidea</taxon>
        <taxon>Culicidae</taxon>
        <taxon>Anophelinae</taxon>
        <taxon>Anopheles</taxon>
    </lineage>
</organism>
<evidence type="ECO:0000256" key="4">
    <source>
        <dbReference type="ARBA" id="ARBA00023125"/>
    </source>
</evidence>
<evidence type="ECO:0000313" key="8">
    <source>
        <dbReference type="Proteomes" id="UP000075885"/>
    </source>
</evidence>